<dbReference type="STRING" id="286156.Ppb6_01905"/>
<sequence>MNKKIPSKKIRHSNTSSLSLDPYEMLKNKSKRLSWNGLSNPDIFLDKAATIEWFSLLRDYSDEMVNLAIIEGIFDNKFHNISFILSLVQSEDFREKSSMEVYNLLYNFVCNMPKTLRDWIDDEDFSMSQNVLALLSKNRGSV</sequence>
<gene>
    <name evidence="1" type="ORF">Ppb6_01905</name>
</gene>
<dbReference type="AlphaFoldDB" id="A0A1C0U4N6"/>
<keyword evidence="2" id="KW-1185">Reference proteome</keyword>
<name>A0A1C0U4N6_9GAMM</name>
<comment type="caution">
    <text evidence="1">The sequence shown here is derived from an EMBL/GenBank/DDBJ whole genome shotgun (WGS) entry which is preliminary data.</text>
</comment>
<dbReference type="Proteomes" id="UP000093476">
    <property type="component" value="Unassembled WGS sequence"/>
</dbReference>
<proteinExistence type="predicted"/>
<accession>A0A1C0U4N6</accession>
<evidence type="ECO:0000313" key="2">
    <source>
        <dbReference type="Proteomes" id="UP000093476"/>
    </source>
</evidence>
<dbReference type="RefSeq" id="WP_065823034.1">
    <property type="nucleotide sequence ID" value="NZ_CAWMQZ010000071.1"/>
</dbReference>
<protein>
    <submittedName>
        <fullName evidence="1">Uncharacterized protein</fullName>
    </submittedName>
</protein>
<reference evidence="1 2" key="1">
    <citation type="submission" date="2015-12" db="EMBL/GenBank/DDBJ databases">
        <title>Genome comparisons provide insights into the role of secondary metabolites in the pathogenic phase of the Photorhabdus life cycle.</title>
        <authorList>
            <person name="Tobias N.J."/>
            <person name="Mishra B."/>
            <person name="Gupta D.K."/>
            <person name="Thines M."/>
            <person name="Stinear T.P."/>
            <person name="Bode H.B."/>
        </authorList>
    </citation>
    <scope>NUCLEOTIDE SEQUENCE [LARGE SCALE GENOMIC DNA]</scope>
    <source>
        <strain evidence="1 2">PB68.1</strain>
    </source>
</reference>
<organism evidence="1 2">
    <name type="scientific">Photorhabdus australis subsp. thailandensis</name>
    <dbReference type="NCBI Taxonomy" id="2805096"/>
    <lineage>
        <taxon>Bacteria</taxon>
        <taxon>Pseudomonadati</taxon>
        <taxon>Pseudomonadota</taxon>
        <taxon>Gammaproteobacteria</taxon>
        <taxon>Enterobacterales</taxon>
        <taxon>Morganellaceae</taxon>
        <taxon>Photorhabdus</taxon>
    </lineage>
</organism>
<dbReference type="PATRIC" id="fig|286156.4.peg.2162"/>
<evidence type="ECO:0000313" key="1">
    <source>
        <dbReference type="EMBL" id="OCQ52846.1"/>
    </source>
</evidence>
<dbReference type="EMBL" id="LOMY01000071">
    <property type="protein sequence ID" value="OCQ52846.1"/>
    <property type="molecule type" value="Genomic_DNA"/>
</dbReference>